<name>W7YQG1_9BACL</name>
<evidence type="ECO:0000313" key="2">
    <source>
        <dbReference type="Proteomes" id="UP000019364"/>
    </source>
</evidence>
<gene>
    <name evidence="1" type="ORF">JCM16418_5002</name>
</gene>
<dbReference type="EMBL" id="BAVZ01000037">
    <property type="protein sequence ID" value="GAF10782.1"/>
    <property type="molecule type" value="Genomic_DNA"/>
</dbReference>
<protein>
    <recommendedName>
        <fullName evidence="3">Hydrolase</fullName>
    </recommendedName>
</protein>
<dbReference type="RefSeq" id="WP_242403954.1">
    <property type="nucleotide sequence ID" value="NZ_BAVZ01000037.1"/>
</dbReference>
<proteinExistence type="predicted"/>
<dbReference type="eggNOG" id="ENOG50307DW">
    <property type="taxonomic scope" value="Bacteria"/>
</dbReference>
<dbReference type="InterPro" id="IPR023214">
    <property type="entry name" value="HAD_sf"/>
</dbReference>
<evidence type="ECO:0000313" key="1">
    <source>
        <dbReference type="EMBL" id="GAF10782.1"/>
    </source>
</evidence>
<dbReference type="Proteomes" id="UP000019364">
    <property type="component" value="Unassembled WGS sequence"/>
</dbReference>
<reference evidence="1 2" key="1">
    <citation type="journal article" date="2014" name="Genome Announc.">
        <title>Draft Genome Sequence of Paenibacillus pini JCM 16418T, Isolated from the Rhizosphere of Pine Tree.</title>
        <authorList>
            <person name="Yuki M."/>
            <person name="Oshima K."/>
            <person name="Suda W."/>
            <person name="Oshida Y."/>
            <person name="Kitamura K."/>
            <person name="Iida Y."/>
            <person name="Hattori M."/>
            <person name="Ohkuma M."/>
        </authorList>
    </citation>
    <scope>NUCLEOTIDE SEQUENCE [LARGE SCALE GENOMIC DNA]</scope>
    <source>
        <strain evidence="1 2">JCM 16418</strain>
    </source>
</reference>
<comment type="caution">
    <text evidence="1">The sequence shown here is derived from an EMBL/GenBank/DDBJ whole genome shotgun (WGS) entry which is preliminary data.</text>
</comment>
<dbReference type="AlphaFoldDB" id="W7YQG1"/>
<accession>W7YQG1</accession>
<evidence type="ECO:0008006" key="3">
    <source>
        <dbReference type="Google" id="ProtNLM"/>
    </source>
</evidence>
<keyword evidence="2" id="KW-1185">Reference proteome</keyword>
<dbReference type="SUPFAM" id="SSF56784">
    <property type="entry name" value="HAD-like"/>
    <property type="match status" value="1"/>
</dbReference>
<sequence>MKKEGMDQYLDDNKAVERLLKEWLKYDKIVVAYDFDNTVYDFHHEGYTYDDVTCLLREADQLGAHLIVFTASPVSNYPFIEEYLKVNNIPFHSINENPSFIPIEEGRKIYFNILLDDRAGLSSAYEILKKVVNTIKIKRGV</sequence>
<organism evidence="1 2">
    <name type="scientific">Paenibacillus pini JCM 16418</name>
    <dbReference type="NCBI Taxonomy" id="1236976"/>
    <lineage>
        <taxon>Bacteria</taxon>
        <taxon>Bacillati</taxon>
        <taxon>Bacillota</taxon>
        <taxon>Bacilli</taxon>
        <taxon>Bacillales</taxon>
        <taxon>Paenibacillaceae</taxon>
        <taxon>Paenibacillus</taxon>
    </lineage>
</organism>
<dbReference type="InterPro" id="IPR036412">
    <property type="entry name" value="HAD-like_sf"/>
</dbReference>
<dbReference type="STRING" id="1236976.JCM16418_5002"/>
<dbReference type="Gene3D" id="3.40.50.1000">
    <property type="entry name" value="HAD superfamily/HAD-like"/>
    <property type="match status" value="1"/>
</dbReference>